<dbReference type="AlphaFoldDB" id="A0ABD5CS34"/>
<dbReference type="Proteomes" id="UP001245184">
    <property type="component" value="Unassembled WGS sequence"/>
</dbReference>
<comment type="caution">
    <text evidence="1">The sequence shown here is derived from an EMBL/GenBank/DDBJ whole genome shotgun (WGS) entry which is preliminary data.</text>
</comment>
<name>A0ABD5CS34_9BURK</name>
<gene>
    <name evidence="1" type="ORF">QF025_006563</name>
</gene>
<proteinExistence type="predicted"/>
<reference evidence="1 2" key="1">
    <citation type="submission" date="2023-08" db="EMBL/GenBank/DDBJ databases">
        <title>Genome sequencing of plant associated microbes to promote plant fitness in Sorghum bicolor and Oryza sativa.</title>
        <authorList>
            <person name="Coleman-Derr D."/>
        </authorList>
    </citation>
    <scope>NUCLEOTIDE SEQUENCE [LARGE SCALE GENOMIC DNA]</scope>
    <source>
        <strain evidence="1 2">SLBN-33</strain>
    </source>
</reference>
<protein>
    <recommendedName>
        <fullName evidence="3">Transposase</fullName>
    </recommendedName>
</protein>
<dbReference type="EMBL" id="JAVIZN010000002">
    <property type="protein sequence ID" value="MDR6207843.1"/>
    <property type="molecule type" value="Genomic_DNA"/>
</dbReference>
<sequence length="102" mass="11591">MNGLASLDEFKLRKCHDAVTVQARLETEVVTRQRLDRAKPRGLQGHLDTSGFACREFLTQQGLEHLHHGAVALLKTLHGSVQRFKRTWHAQANQIPANPFKR</sequence>
<accession>A0ABD5CS34</accession>
<evidence type="ECO:0000313" key="1">
    <source>
        <dbReference type="EMBL" id="MDR6207843.1"/>
    </source>
</evidence>
<organism evidence="1 2">
    <name type="scientific">Paraburkholderia graminis</name>
    <dbReference type="NCBI Taxonomy" id="60548"/>
    <lineage>
        <taxon>Bacteria</taxon>
        <taxon>Pseudomonadati</taxon>
        <taxon>Pseudomonadota</taxon>
        <taxon>Betaproteobacteria</taxon>
        <taxon>Burkholderiales</taxon>
        <taxon>Burkholderiaceae</taxon>
        <taxon>Paraburkholderia</taxon>
    </lineage>
</organism>
<evidence type="ECO:0008006" key="3">
    <source>
        <dbReference type="Google" id="ProtNLM"/>
    </source>
</evidence>
<evidence type="ECO:0000313" key="2">
    <source>
        <dbReference type="Proteomes" id="UP001245184"/>
    </source>
</evidence>